<dbReference type="OrthoDB" id="6231at2"/>
<dbReference type="InterPro" id="IPR003594">
    <property type="entry name" value="HATPase_dom"/>
</dbReference>
<evidence type="ECO:0000256" key="7">
    <source>
        <dbReference type="ARBA" id="ARBA00022840"/>
    </source>
</evidence>
<evidence type="ECO:0000256" key="9">
    <source>
        <dbReference type="SAM" id="Phobius"/>
    </source>
</evidence>
<dbReference type="STRING" id="1391653.AKJ08_2140"/>
<keyword evidence="6 11" id="KW-0418">Kinase</keyword>
<dbReference type="InterPro" id="IPR036890">
    <property type="entry name" value="HATPase_C_sf"/>
</dbReference>
<feature type="transmembrane region" description="Helical" evidence="9">
    <location>
        <begin position="77"/>
        <end position="98"/>
    </location>
</feature>
<keyword evidence="8" id="KW-0902">Two-component regulatory system</keyword>
<dbReference type="InterPro" id="IPR011712">
    <property type="entry name" value="Sig_transdc_His_kin_sub3_dim/P"/>
</dbReference>
<dbReference type="RefSeq" id="WP_050726020.1">
    <property type="nucleotide sequence ID" value="NZ_CP012332.1"/>
</dbReference>
<dbReference type="Pfam" id="PF07730">
    <property type="entry name" value="HisKA_3"/>
    <property type="match status" value="1"/>
</dbReference>
<keyword evidence="12" id="KW-1185">Reference proteome</keyword>
<keyword evidence="5" id="KW-0547">Nucleotide-binding</keyword>
<evidence type="ECO:0000256" key="3">
    <source>
        <dbReference type="ARBA" id="ARBA00022553"/>
    </source>
</evidence>
<comment type="catalytic activity">
    <reaction evidence="1">
        <text>ATP + protein L-histidine = ADP + protein N-phospho-L-histidine.</text>
        <dbReference type="EC" id="2.7.13.3"/>
    </reaction>
</comment>
<evidence type="ECO:0000313" key="12">
    <source>
        <dbReference type="Proteomes" id="UP000055590"/>
    </source>
</evidence>
<name>A0A0K1PDZ1_9BACT</name>
<keyword evidence="9" id="KW-1133">Transmembrane helix</keyword>
<dbReference type="GO" id="GO:0005524">
    <property type="term" value="F:ATP binding"/>
    <property type="evidence" value="ECO:0007669"/>
    <property type="project" value="UniProtKB-KW"/>
</dbReference>
<protein>
    <recommendedName>
        <fullName evidence="2">histidine kinase</fullName>
        <ecNumber evidence="2">2.7.13.3</ecNumber>
    </recommendedName>
</protein>
<feature type="transmembrane region" description="Helical" evidence="9">
    <location>
        <begin position="110"/>
        <end position="128"/>
    </location>
</feature>
<keyword evidence="9" id="KW-0812">Transmembrane</keyword>
<dbReference type="Gene3D" id="1.20.5.1930">
    <property type="match status" value="1"/>
</dbReference>
<dbReference type="CDD" id="cd16917">
    <property type="entry name" value="HATPase_UhpB-NarQ-NarX-like"/>
    <property type="match status" value="1"/>
</dbReference>
<accession>A0A0K1PDZ1</accession>
<organism evidence="11 12">
    <name type="scientific">Vulgatibacter incomptus</name>
    <dbReference type="NCBI Taxonomy" id="1391653"/>
    <lineage>
        <taxon>Bacteria</taxon>
        <taxon>Pseudomonadati</taxon>
        <taxon>Myxococcota</taxon>
        <taxon>Myxococcia</taxon>
        <taxon>Myxococcales</taxon>
        <taxon>Cystobacterineae</taxon>
        <taxon>Vulgatibacteraceae</taxon>
        <taxon>Vulgatibacter</taxon>
    </lineage>
</organism>
<sequence length="431" mass="45528">MAHPARALTSPRAPVSIDAGDRASTGVLPADLLSSWRERRLAAHSRTLSFLRLAAIIVGVCVAAVPGWAAALGLDGVSFRLVLGAMVAYTLAAAAAIPRGGSEPGRLSTAVTYAALCLDAAVAAYVIAATGGLRSPLLAVQVGLAASFALLFPRPLLAAPAFLVLPALARIDRALGTTGGSLFEILTVVGYGALDLAIVLLIVEANRREEERLEQLVRLERALGELAVANERARLSREIHDGLGASLSSLSLQTQYLLQLCPDGALRAEIEELRLASGDALEELRHALHVMRGDFDLARASREHCAAIERRCRLPIRFEQEGEAPAAGEAGELHLTLFRLLQEAVSNAVKHAGPTRIEVRLAFAPGSSSLTVRDDGAGFDPDAPKAGHYGLRGMRERAKRCGGEVWIESSLGAGACVRVEFPNRERPPAAA</sequence>
<evidence type="ECO:0000256" key="5">
    <source>
        <dbReference type="ARBA" id="ARBA00022741"/>
    </source>
</evidence>
<dbReference type="Proteomes" id="UP000055590">
    <property type="component" value="Chromosome"/>
</dbReference>
<feature type="transmembrane region" description="Helical" evidence="9">
    <location>
        <begin position="50"/>
        <end position="71"/>
    </location>
</feature>
<dbReference type="SMART" id="SM00387">
    <property type="entry name" value="HATPase_c"/>
    <property type="match status" value="1"/>
</dbReference>
<dbReference type="PROSITE" id="PS50109">
    <property type="entry name" value="HIS_KIN"/>
    <property type="match status" value="1"/>
</dbReference>
<dbReference type="Pfam" id="PF02518">
    <property type="entry name" value="HATPase_c"/>
    <property type="match status" value="1"/>
</dbReference>
<reference evidence="11 12" key="1">
    <citation type="submission" date="2015-08" db="EMBL/GenBank/DDBJ databases">
        <authorList>
            <person name="Babu N.S."/>
            <person name="Beckwith C.J."/>
            <person name="Beseler K.G."/>
            <person name="Brison A."/>
            <person name="Carone J.V."/>
            <person name="Caskin T.P."/>
            <person name="Diamond M."/>
            <person name="Durham M.E."/>
            <person name="Foxe J.M."/>
            <person name="Go M."/>
            <person name="Henderson B.A."/>
            <person name="Jones I.B."/>
            <person name="McGettigan J.A."/>
            <person name="Micheletti S.J."/>
            <person name="Nasrallah M.E."/>
            <person name="Ortiz D."/>
            <person name="Piller C.R."/>
            <person name="Privatt S.R."/>
            <person name="Schneider S.L."/>
            <person name="Sharp S."/>
            <person name="Smith T.C."/>
            <person name="Stanton J.D."/>
            <person name="Ullery H.E."/>
            <person name="Wilson R.J."/>
            <person name="Serrano M.G."/>
            <person name="Buck G."/>
            <person name="Lee V."/>
            <person name="Wang Y."/>
            <person name="Carvalho R."/>
            <person name="Voegtly L."/>
            <person name="Shi R."/>
            <person name="Duckworth R."/>
            <person name="Johnson A."/>
            <person name="Loviza R."/>
            <person name="Walstead R."/>
            <person name="Shah Z."/>
            <person name="Kiflezghi M."/>
            <person name="Wade K."/>
            <person name="Ball S.L."/>
            <person name="Bradley K.W."/>
            <person name="Asai D.J."/>
            <person name="Bowman C.A."/>
            <person name="Russell D.A."/>
            <person name="Pope W.H."/>
            <person name="Jacobs-Sera D."/>
            <person name="Hendrix R.W."/>
            <person name="Hatfull G.F."/>
        </authorList>
    </citation>
    <scope>NUCLEOTIDE SEQUENCE [LARGE SCALE GENOMIC DNA]</scope>
    <source>
        <strain evidence="11 12">DSM 27710</strain>
    </source>
</reference>
<dbReference type="EC" id="2.7.13.3" evidence="2"/>
<keyword evidence="3" id="KW-0597">Phosphoprotein</keyword>
<dbReference type="Gene3D" id="3.30.565.10">
    <property type="entry name" value="Histidine kinase-like ATPase, C-terminal domain"/>
    <property type="match status" value="1"/>
</dbReference>
<dbReference type="PANTHER" id="PTHR24421:SF10">
    <property type="entry name" value="NITRATE_NITRITE SENSOR PROTEIN NARQ"/>
    <property type="match status" value="1"/>
</dbReference>
<feature type="transmembrane region" description="Helical" evidence="9">
    <location>
        <begin position="181"/>
        <end position="203"/>
    </location>
</feature>
<evidence type="ECO:0000313" key="11">
    <source>
        <dbReference type="EMBL" id="AKU91753.1"/>
    </source>
</evidence>
<proteinExistence type="predicted"/>
<evidence type="ECO:0000259" key="10">
    <source>
        <dbReference type="PROSITE" id="PS50109"/>
    </source>
</evidence>
<dbReference type="GO" id="GO:0000155">
    <property type="term" value="F:phosphorelay sensor kinase activity"/>
    <property type="evidence" value="ECO:0007669"/>
    <property type="project" value="InterPro"/>
</dbReference>
<evidence type="ECO:0000256" key="6">
    <source>
        <dbReference type="ARBA" id="ARBA00022777"/>
    </source>
</evidence>
<evidence type="ECO:0000256" key="2">
    <source>
        <dbReference type="ARBA" id="ARBA00012438"/>
    </source>
</evidence>
<keyword evidence="9" id="KW-0472">Membrane</keyword>
<feature type="domain" description="Histidine kinase" evidence="10">
    <location>
        <begin position="337"/>
        <end position="425"/>
    </location>
</feature>
<dbReference type="PATRIC" id="fig|1391653.3.peg.2234"/>
<dbReference type="PANTHER" id="PTHR24421">
    <property type="entry name" value="NITRATE/NITRITE SENSOR PROTEIN NARX-RELATED"/>
    <property type="match status" value="1"/>
</dbReference>
<keyword evidence="4" id="KW-0808">Transferase</keyword>
<dbReference type="EMBL" id="CP012332">
    <property type="protein sequence ID" value="AKU91753.1"/>
    <property type="molecule type" value="Genomic_DNA"/>
</dbReference>
<dbReference type="SUPFAM" id="SSF55874">
    <property type="entry name" value="ATPase domain of HSP90 chaperone/DNA topoisomerase II/histidine kinase"/>
    <property type="match status" value="1"/>
</dbReference>
<dbReference type="AlphaFoldDB" id="A0A0K1PDZ1"/>
<evidence type="ECO:0000256" key="1">
    <source>
        <dbReference type="ARBA" id="ARBA00000085"/>
    </source>
</evidence>
<feature type="transmembrane region" description="Helical" evidence="9">
    <location>
        <begin position="148"/>
        <end position="169"/>
    </location>
</feature>
<evidence type="ECO:0000256" key="8">
    <source>
        <dbReference type="ARBA" id="ARBA00023012"/>
    </source>
</evidence>
<dbReference type="GO" id="GO:0016020">
    <property type="term" value="C:membrane"/>
    <property type="evidence" value="ECO:0007669"/>
    <property type="project" value="InterPro"/>
</dbReference>
<gene>
    <name evidence="11" type="ORF">AKJ08_2140</name>
</gene>
<dbReference type="InterPro" id="IPR050482">
    <property type="entry name" value="Sensor_HK_TwoCompSys"/>
</dbReference>
<dbReference type="GO" id="GO:0046983">
    <property type="term" value="F:protein dimerization activity"/>
    <property type="evidence" value="ECO:0007669"/>
    <property type="project" value="InterPro"/>
</dbReference>
<dbReference type="InterPro" id="IPR005467">
    <property type="entry name" value="His_kinase_dom"/>
</dbReference>
<keyword evidence="7" id="KW-0067">ATP-binding</keyword>
<evidence type="ECO:0000256" key="4">
    <source>
        <dbReference type="ARBA" id="ARBA00022679"/>
    </source>
</evidence>
<dbReference type="KEGG" id="vin:AKJ08_2140"/>